<evidence type="ECO:0008006" key="5">
    <source>
        <dbReference type="Google" id="ProtNLM"/>
    </source>
</evidence>
<gene>
    <name evidence="3" type="ORF">GT037_001936</name>
</gene>
<dbReference type="InterPro" id="IPR023296">
    <property type="entry name" value="Glyco_hydro_beta-prop_sf"/>
</dbReference>
<reference evidence="3" key="1">
    <citation type="submission" date="2020-01" db="EMBL/GenBank/DDBJ databases">
        <authorList>
            <person name="Feng Z.H.Z."/>
        </authorList>
    </citation>
    <scope>NUCLEOTIDE SEQUENCE</scope>
    <source>
        <strain evidence="3">CBS107.38</strain>
    </source>
</reference>
<protein>
    <recommendedName>
        <fullName evidence="5">Glycoside hydrolase family 43 protein</fullName>
    </recommendedName>
</protein>
<feature type="signal peptide" evidence="2">
    <location>
        <begin position="1"/>
        <end position="15"/>
    </location>
</feature>
<comment type="caution">
    <text evidence="3">The sequence shown here is derived from an EMBL/GenBank/DDBJ whole genome shotgun (WGS) entry which is preliminary data.</text>
</comment>
<dbReference type="EMBL" id="JAAABM010000002">
    <property type="protein sequence ID" value="KAF7680285.1"/>
    <property type="molecule type" value="Genomic_DNA"/>
</dbReference>
<dbReference type="PANTHER" id="PTHR43301">
    <property type="entry name" value="ARABINAN ENDO-1,5-ALPHA-L-ARABINOSIDASE"/>
    <property type="match status" value="1"/>
</dbReference>
<dbReference type="CDD" id="cd08983">
    <property type="entry name" value="GH43_Bt3655-like"/>
    <property type="match status" value="1"/>
</dbReference>
<feature type="chain" id="PRO_5034048967" description="Glycoside hydrolase family 43 protein" evidence="2">
    <location>
        <begin position="16"/>
        <end position="1490"/>
    </location>
</feature>
<evidence type="ECO:0000256" key="2">
    <source>
        <dbReference type="SAM" id="SignalP"/>
    </source>
</evidence>
<feature type="region of interest" description="Disordered" evidence="1">
    <location>
        <begin position="724"/>
        <end position="752"/>
    </location>
</feature>
<proteinExistence type="predicted"/>
<feature type="compositionally biased region" description="Acidic residues" evidence="1">
    <location>
        <begin position="732"/>
        <end position="752"/>
    </location>
</feature>
<evidence type="ECO:0000256" key="1">
    <source>
        <dbReference type="SAM" id="MobiDB-lite"/>
    </source>
</evidence>
<dbReference type="InterPro" id="IPR050727">
    <property type="entry name" value="GH43_arabinanases"/>
</dbReference>
<dbReference type="RefSeq" id="XP_038790275.1">
    <property type="nucleotide sequence ID" value="XM_038926983.1"/>
</dbReference>
<sequence>MRLLTLCALLPSVLALPSQTLDFARYGIAPRADSSLTNYLGVFFLGDKPSVYFYLSNGNNANSMIAMNKGQPVIIPTKGTQGVRDPAIISGGAAEAGKKWYIIGTDLDIGKTTWDASQRTGSRGIFVWESTDLVTWTNERLVTVEDSTAGMVWAPSAIWDEAKGQYFVHWASKFYPTSDPQHTGAPSSIRIRYAYTKDFKTFTAPQDYINRSPTNIIDQEFLALGNNAYARFLKDESAKTVFTEISTNGLFGTWSRPAGANAIIASGVEGPAPYWDNQLSMKLFLYCRLTILIASVASRIAPGPDLHQDLTVVDSSSTFLTVTVDPEDHDPIWQKAYCRGAALVKAMSLDEQESTEMLKWPYTQSPWDGDLKPELRKWGYSDDSSNHVLVDDSCDFKTYYIDNAFDDLGIDPRSAGQGGPNHCFMIEHGYGPTVLPDEHGELPQLSEQRYEADGKIYRSTGATCKFGINRKDGIVYFLDRHSPEKSAQTLWGQEKINKDDLPKLRSSSDLAWGGWNRVEGESGIKMIMSLTIVNDETNKVIIPRALKAMGVDEAKKWPGTDLIVGADEGAEAEAALALIGSPNGLGAGYFLLQRKRQLGGANFIWKITIFRGDDLEPYGYPSLLFYIDKHTPPMPDPDDTPGAPTEEAKAVRRARSSGERYICFLPCYETETPTYRHSDIQTLNMKLTYIILVVGLIALGSTEILLNFTNVGVDSPRYKNLILGARGSDPGGDPDSDDDGDDDDNDDNLNPADDELWYQCKCRGAKLLLAMTQNPPEAARFLSPLASPWDGEMRDELAEWGYKDNFKDPDLFDFSGIAPYLATLGIPITNSLHGGPNHCVSYSHCNSDIVRDENGDLPPLNEQYYIKDGRKYRATAAHGTMVINPSYGYILFLNRGSPQAEARETWGIRDDDPVPLDELPALRASSDIAWAYWNRIQDGDKLNKIKFFASMSIINSETEQVIDRILKNKGLDEVPPNPPGFLITPESEEYLALMGSPNAIGVGYFLAQHKAQLGNNYYVQGIRIYRKTGSSLSNMIFAVGLAPNPPPTAPPDPMDVLVPPPGSGMATLTNTDGGRVIKRSGDGKNIQIRNMRTVLLLRLATLLSLVVGEVPPSLLNETPLNTWSLAVEDSGSIVKRAPPGPADDFLWQTCGCRGQKLQLMNTLDPVNAARFGTPLNSPWTGTLENELTTWGYKDNSMNEDIQDQCDFTMKPMFEAVLQTLGIGAGSAQYGGPNKCFSYVHRGGPAVHRLPNGQMPPRDQQRYTVDGVSYRVTNSYYTIGINARDGVIHMINRKSPESAAKNQWGVDNVPKNELPALRSSSDIAWGMWERMSPGKLGNINYVFSHQIVNKETRQIILRALNGQPLRTWPGTEFVAGEASEYWALLGSPNGIAIGYLLGQHKPQFGHNRYVSSIHVFQGSPANPVWMTGILPWLCFVVKPAPWPAPQPPDEIMGGGTGLALGKRDLVDEGRVLERSEDGKNIVRSHKVWVKL</sequence>
<organism evidence="3 4">
    <name type="scientific">Alternaria burnsii</name>
    <dbReference type="NCBI Taxonomy" id="1187904"/>
    <lineage>
        <taxon>Eukaryota</taxon>
        <taxon>Fungi</taxon>
        <taxon>Dikarya</taxon>
        <taxon>Ascomycota</taxon>
        <taxon>Pezizomycotina</taxon>
        <taxon>Dothideomycetes</taxon>
        <taxon>Pleosporomycetidae</taxon>
        <taxon>Pleosporales</taxon>
        <taxon>Pleosporineae</taxon>
        <taxon>Pleosporaceae</taxon>
        <taxon>Alternaria</taxon>
        <taxon>Alternaria sect. Alternaria</taxon>
    </lineage>
</organism>
<dbReference type="PANTHER" id="PTHR43301:SF8">
    <property type="entry name" value="ARABINOSIDASE-RELATED"/>
    <property type="match status" value="1"/>
</dbReference>
<name>A0A8H7BC05_9PLEO</name>
<keyword evidence="4" id="KW-1185">Reference proteome</keyword>
<reference evidence="3" key="2">
    <citation type="submission" date="2020-08" db="EMBL/GenBank/DDBJ databases">
        <title>Draft Genome Sequence of Cumin Blight Pathogen Alternaria burnsii.</title>
        <authorList>
            <person name="Feng Z."/>
        </authorList>
    </citation>
    <scope>NUCLEOTIDE SEQUENCE</scope>
    <source>
        <strain evidence="3">CBS107.38</strain>
    </source>
</reference>
<accession>A0A8H7BC05</accession>
<dbReference type="SUPFAM" id="SSF75005">
    <property type="entry name" value="Arabinanase/levansucrase/invertase"/>
    <property type="match status" value="1"/>
</dbReference>
<dbReference type="GeneID" id="62200161"/>
<keyword evidence="2" id="KW-0732">Signal</keyword>
<evidence type="ECO:0000313" key="3">
    <source>
        <dbReference type="EMBL" id="KAF7680285.1"/>
    </source>
</evidence>
<dbReference type="Proteomes" id="UP000596902">
    <property type="component" value="Unassembled WGS sequence"/>
</dbReference>
<evidence type="ECO:0000313" key="4">
    <source>
        <dbReference type="Proteomes" id="UP000596902"/>
    </source>
</evidence>
<dbReference type="Gene3D" id="2.115.10.20">
    <property type="entry name" value="Glycosyl hydrolase domain, family 43"/>
    <property type="match status" value="1"/>
</dbReference>